<keyword evidence="2" id="KW-1185">Reference proteome</keyword>
<comment type="caution">
    <text evidence="1">The sequence shown here is derived from an EMBL/GenBank/DDBJ whole genome shotgun (WGS) entry which is preliminary data.</text>
</comment>
<dbReference type="EMBL" id="JBGNUJ010000003">
    <property type="protein sequence ID" value="KAL3963030.1"/>
    <property type="molecule type" value="Genomic_DNA"/>
</dbReference>
<protein>
    <submittedName>
        <fullName evidence="1">Uncharacterized protein</fullName>
    </submittedName>
</protein>
<evidence type="ECO:0000313" key="2">
    <source>
        <dbReference type="Proteomes" id="UP001638806"/>
    </source>
</evidence>
<gene>
    <name evidence="1" type="ORF">ACCO45_004553</name>
</gene>
<dbReference type="Proteomes" id="UP001638806">
    <property type="component" value="Unassembled WGS sequence"/>
</dbReference>
<proteinExistence type="predicted"/>
<organism evidence="1 2">
    <name type="scientific">Purpureocillium lilacinum</name>
    <name type="common">Paecilomyces lilacinus</name>
    <dbReference type="NCBI Taxonomy" id="33203"/>
    <lineage>
        <taxon>Eukaryota</taxon>
        <taxon>Fungi</taxon>
        <taxon>Dikarya</taxon>
        <taxon>Ascomycota</taxon>
        <taxon>Pezizomycotina</taxon>
        <taxon>Sordariomycetes</taxon>
        <taxon>Hypocreomycetidae</taxon>
        <taxon>Hypocreales</taxon>
        <taxon>Ophiocordycipitaceae</taxon>
        <taxon>Purpureocillium</taxon>
    </lineage>
</organism>
<reference evidence="1" key="1">
    <citation type="submission" date="2024-12" db="EMBL/GenBank/DDBJ databases">
        <title>Comparative genomics and development of molecular markers within Purpureocillium lilacinum and among Purpureocillium species.</title>
        <authorList>
            <person name="Yeh Z.-Y."/>
            <person name="Ni N.-T."/>
            <person name="Lo P.-H."/>
            <person name="Mushyakhwo K."/>
            <person name="Lin C.-F."/>
            <person name="Nai Y.-S."/>
        </authorList>
    </citation>
    <scope>NUCLEOTIDE SEQUENCE</scope>
    <source>
        <strain evidence="1">NCHU-NPUST-175</strain>
    </source>
</reference>
<evidence type="ECO:0000313" key="1">
    <source>
        <dbReference type="EMBL" id="KAL3963030.1"/>
    </source>
</evidence>
<sequence length="362" mass="39634">MVPPAIPLTIPESGILVQRRFHASVLIPSPANVFLHASIARPASDFELYPTVVTYDATCDGASGASAHDNPDNLFPTSSRCQDNSRGGSSLQNLSVLSNAKEGLRTIYTGLSTTSTSRRGAGWWRSAYQKLTNGGHYLMLILRDNARFGTEEEPRVYYLKTSGCMSVGYFGACTTTQALRDTSYRAEGGLAESSSLKETLLEDFCIKTGIAECDEALQKCKKESKKSNWSCMNDESQTCVTEDGPACFQHVTKCVQDSKSSDADEARSCALLSRFLDDSSSTDESSRLVTCKKASATLMDAYQKYETTWETEHCDDSKGGNTATNEVNEVNPTCDKADQRNKEAGEAFNRAWEENECEGFMP</sequence>
<accession>A0ACC4E2Z7</accession>
<name>A0ACC4E2Z7_PURLI</name>